<sequence length="313" mass="32544">MDPTGPTTFGAMFRRERPPEQLAGFARTVEAAGLDEVWIVEDCFWAGGLTAVSAALAVTGRVTVGMGIVPAVARNAAITAMEMAGVARMFPGRFVAGVGHGVGSWMGQIGALPPSQLAALEETIDAVRRLLDGDRLTVHGRHVRLEDVQLVFPPSPRPSIVVGVTGPRGIDVTARVADGLLLPEGSSPAFVAAATARIGRPAPCVVYVLFAVDDDADAARARVAAAVDVFAPGDTDERLAKLGTVEVVAPADRVERYAVAGRPDDCARAIDALVSAGATSVVVVPCVDDPAAQDEQIRRFAAEVVPLVTRRAA</sequence>
<dbReference type="InterPro" id="IPR050564">
    <property type="entry name" value="F420-G6PD/mer"/>
</dbReference>
<dbReference type="Pfam" id="PF00296">
    <property type="entry name" value="Bac_luciferase"/>
    <property type="match status" value="1"/>
</dbReference>
<organism evidence="3">
    <name type="scientific">freshwater metagenome</name>
    <dbReference type="NCBI Taxonomy" id="449393"/>
    <lineage>
        <taxon>unclassified sequences</taxon>
        <taxon>metagenomes</taxon>
        <taxon>ecological metagenomes</taxon>
    </lineage>
</organism>
<dbReference type="GO" id="GO:0016705">
    <property type="term" value="F:oxidoreductase activity, acting on paired donors, with incorporation or reduction of molecular oxygen"/>
    <property type="evidence" value="ECO:0007669"/>
    <property type="project" value="InterPro"/>
</dbReference>
<dbReference type="EMBL" id="CAEZSR010000122">
    <property type="protein sequence ID" value="CAB4576210.1"/>
    <property type="molecule type" value="Genomic_DNA"/>
</dbReference>
<dbReference type="InterPro" id="IPR036661">
    <property type="entry name" value="Luciferase-like_sf"/>
</dbReference>
<dbReference type="SUPFAM" id="SSF51679">
    <property type="entry name" value="Bacterial luciferase-like"/>
    <property type="match status" value="1"/>
</dbReference>
<evidence type="ECO:0000313" key="3">
    <source>
        <dbReference type="EMBL" id="CAB4576210.1"/>
    </source>
</evidence>
<dbReference type="PANTHER" id="PTHR43244:SF1">
    <property type="entry name" value="5,10-METHYLENETETRAHYDROMETHANOPTERIN REDUCTASE"/>
    <property type="match status" value="1"/>
</dbReference>
<evidence type="ECO:0000259" key="2">
    <source>
        <dbReference type="Pfam" id="PF00296"/>
    </source>
</evidence>
<accession>A0A6J6EI09</accession>
<keyword evidence="1" id="KW-0560">Oxidoreductase</keyword>
<evidence type="ECO:0000256" key="1">
    <source>
        <dbReference type="ARBA" id="ARBA00023002"/>
    </source>
</evidence>
<dbReference type="InterPro" id="IPR011251">
    <property type="entry name" value="Luciferase-like_dom"/>
</dbReference>
<gene>
    <name evidence="3" type="ORF">UFOPK1493_02727</name>
</gene>
<proteinExistence type="predicted"/>
<dbReference type="PANTHER" id="PTHR43244">
    <property type="match status" value="1"/>
</dbReference>
<dbReference type="Gene3D" id="3.20.20.30">
    <property type="entry name" value="Luciferase-like domain"/>
    <property type="match status" value="1"/>
</dbReference>
<dbReference type="AlphaFoldDB" id="A0A6J6EI09"/>
<feature type="domain" description="Luciferase-like" evidence="2">
    <location>
        <begin position="11"/>
        <end position="279"/>
    </location>
</feature>
<protein>
    <submittedName>
        <fullName evidence="3">Unannotated protein</fullName>
    </submittedName>
</protein>
<reference evidence="3" key="1">
    <citation type="submission" date="2020-05" db="EMBL/GenBank/DDBJ databases">
        <authorList>
            <person name="Chiriac C."/>
            <person name="Salcher M."/>
            <person name="Ghai R."/>
            <person name="Kavagutti S V."/>
        </authorList>
    </citation>
    <scope>NUCLEOTIDE SEQUENCE</scope>
</reference>
<name>A0A6J6EI09_9ZZZZ</name>